<dbReference type="GO" id="GO:0006952">
    <property type="term" value="P:defense response"/>
    <property type="evidence" value="ECO:0007669"/>
    <property type="project" value="UniProtKB-KW"/>
</dbReference>
<dbReference type="InterPro" id="IPR001471">
    <property type="entry name" value="AP2/ERF_dom"/>
</dbReference>
<keyword evidence="2" id="KW-0611">Plant defense</keyword>
<dbReference type="FunFam" id="3.30.730.10:FF:000001">
    <property type="entry name" value="Ethylene-responsive transcription factor 2"/>
    <property type="match status" value="1"/>
</dbReference>
<evidence type="ECO:0000256" key="7">
    <source>
        <dbReference type="SAM" id="MobiDB-lite"/>
    </source>
</evidence>
<dbReference type="SMART" id="SM00380">
    <property type="entry name" value="AP2"/>
    <property type="match status" value="1"/>
</dbReference>
<keyword evidence="5" id="KW-0804">Transcription</keyword>
<dbReference type="EMBL" id="OX465081">
    <property type="protein sequence ID" value="CAI9284197.1"/>
    <property type="molecule type" value="Genomic_DNA"/>
</dbReference>
<feature type="region of interest" description="Disordered" evidence="7">
    <location>
        <begin position="162"/>
        <end position="210"/>
    </location>
</feature>
<dbReference type="SUPFAM" id="SSF54171">
    <property type="entry name" value="DNA-binding domain"/>
    <property type="match status" value="1"/>
</dbReference>
<dbReference type="GO" id="GO:0003700">
    <property type="term" value="F:DNA-binding transcription factor activity"/>
    <property type="evidence" value="ECO:0007669"/>
    <property type="project" value="InterPro"/>
</dbReference>
<comment type="subcellular location">
    <subcellularLocation>
        <location evidence="1">Nucleus</location>
    </subcellularLocation>
</comment>
<proteinExistence type="predicted"/>
<evidence type="ECO:0000313" key="9">
    <source>
        <dbReference type="EMBL" id="CAI9284197.1"/>
    </source>
</evidence>
<evidence type="ECO:0000256" key="4">
    <source>
        <dbReference type="ARBA" id="ARBA00023125"/>
    </source>
</evidence>
<dbReference type="PROSITE" id="PS51032">
    <property type="entry name" value="AP2_ERF"/>
    <property type="match status" value="1"/>
</dbReference>
<evidence type="ECO:0000256" key="2">
    <source>
        <dbReference type="ARBA" id="ARBA00022821"/>
    </source>
</evidence>
<evidence type="ECO:0000259" key="8">
    <source>
        <dbReference type="PROSITE" id="PS51032"/>
    </source>
</evidence>
<dbReference type="Proteomes" id="UP001177003">
    <property type="component" value="Chromosome 5"/>
</dbReference>
<dbReference type="InterPro" id="IPR036955">
    <property type="entry name" value="AP2/ERF_dom_sf"/>
</dbReference>
<dbReference type="Pfam" id="PF00847">
    <property type="entry name" value="AP2"/>
    <property type="match status" value="1"/>
</dbReference>
<sequence length="421" mass="46456">MDTIPSYSTIDIIRKHLLDDHDDISKMHSPATNPGCDQTGSSSENAPVSLQKIGEEESGDGEDNQLKSKNVKKKKKTAENAEDEVVEWTRYRGVRRRPWGKFTAEIRNPEKKKARLWLGTYNTPEEAAVAYDKAAFSFRGTRAKVNFPLLLRKGDYTPVSSSCSSNSDDGKCKKKAAVDPPTTTTTTTCWNVGQDDSSPSSTLEEPPATTNVTVVEDARNDRCFHRESPGSTVHSPTTSVSLDSLWNFQMSTLPPSSPSLSIGDYTGYSNEASSILDNVSSFDESLSTTIHACRGVVIDDYWLSNAEPAVAMATTTSVLAEESCDNDSFWDTLVQNTIDSPTTTSTSEDVEMYSGDIDSLWNFEMDVSTSEYFPMINIGESYALNMTNRADNGGGEHDPLWDLQIDTLIHDDEDLFFLDCL</sequence>
<evidence type="ECO:0000313" key="10">
    <source>
        <dbReference type="Proteomes" id="UP001177003"/>
    </source>
</evidence>
<accession>A0AA35Z2G7</accession>
<protein>
    <recommendedName>
        <fullName evidence="8">AP2/ERF domain-containing protein</fullName>
    </recommendedName>
</protein>
<name>A0AA35Z2G7_LACSI</name>
<dbReference type="GO" id="GO:0003677">
    <property type="term" value="F:DNA binding"/>
    <property type="evidence" value="ECO:0007669"/>
    <property type="project" value="UniProtKB-KW"/>
</dbReference>
<dbReference type="PRINTS" id="PR00367">
    <property type="entry name" value="ETHRSPELEMNT"/>
</dbReference>
<feature type="domain" description="AP2/ERF" evidence="8">
    <location>
        <begin position="90"/>
        <end position="148"/>
    </location>
</feature>
<dbReference type="InterPro" id="IPR016177">
    <property type="entry name" value="DNA-bd_dom_sf"/>
</dbReference>
<dbReference type="PANTHER" id="PTHR31190">
    <property type="entry name" value="DNA-BINDING DOMAIN"/>
    <property type="match status" value="1"/>
</dbReference>
<evidence type="ECO:0000256" key="5">
    <source>
        <dbReference type="ARBA" id="ARBA00023163"/>
    </source>
</evidence>
<reference evidence="9" key="1">
    <citation type="submission" date="2023-04" db="EMBL/GenBank/DDBJ databases">
        <authorList>
            <person name="Vijverberg K."/>
            <person name="Xiong W."/>
            <person name="Schranz E."/>
        </authorList>
    </citation>
    <scope>NUCLEOTIDE SEQUENCE</scope>
</reference>
<dbReference type="AlphaFoldDB" id="A0AA35Z2G7"/>
<dbReference type="Gene3D" id="3.30.730.10">
    <property type="entry name" value="AP2/ERF domain"/>
    <property type="match status" value="1"/>
</dbReference>
<feature type="compositionally biased region" description="Polar residues" evidence="7">
    <location>
        <begin position="30"/>
        <end position="48"/>
    </location>
</feature>
<evidence type="ECO:0000256" key="6">
    <source>
        <dbReference type="ARBA" id="ARBA00023242"/>
    </source>
</evidence>
<dbReference type="InterPro" id="IPR044808">
    <property type="entry name" value="ERF_plant"/>
</dbReference>
<keyword evidence="10" id="KW-1185">Reference proteome</keyword>
<evidence type="ECO:0000256" key="3">
    <source>
        <dbReference type="ARBA" id="ARBA00023015"/>
    </source>
</evidence>
<keyword evidence="4" id="KW-0238">DNA-binding</keyword>
<gene>
    <name evidence="9" type="ORF">LSALG_LOCUS23746</name>
</gene>
<dbReference type="GO" id="GO:0005634">
    <property type="term" value="C:nucleus"/>
    <property type="evidence" value="ECO:0007669"/>
    <property type="project" value="UniProtKB-SubCell"/>
</dbReference>
<organism evidence="9 10">
    <name type="scientific">Lactuca saligna</name>
    <name type="common">Willowleaf lettuce</name>
    <dbReference type="NCBI Taxonomy" id="75948"/>
    <lineage>
        <taxon>Eukaryota</taxon>
        <taxon>Viridiplantae</taxon>
        <taxon>Streptophyta</taxon>
        <taxon>Embryophyta</taxon>
        <taxon>Tracheophyta</taxon>
        <taxon>Spermatophyta</taxon>
        <taxon>Magnoliopsida</taxon>
        <taxon>eudicotyledons</taxon>
        <taxon>Gunneridae</taxon>
        <taxon>Pentapetalae</taxon>
        <taxon>asterids</taxon>
        <taxon>campanulids</taxon>
        <taxon>Asterales</taxon>
        <taxon>Asteraceae</taxon>
        <taxon>Cichorioideae</taxon>
        <taxon>Cichorieae</taxon>
        <taxon>Lactucinae</taxon>
        <taxon>Lactuca</taxon>
    </lineage>
</organism>
<evidence type="ECO:0000256" key="1">
    <source>
        <dbReference type="ARBA" id="ARBA00004123"/>
    </source>
</evidence>
<keyword evidence="3" id="KW-0805">Transcription regulation</keyword>
<dbReference type="CDD" id="cd00018">
    <property type="entry name" value="AP2"/>
    <property type="match status" value="1"/>
</dbReference>
<dbReference type="PANTHER" id="PTHR31190:SF250">
    <property type="entry name" value="TRANSCRIPTION FACTOR AP2-EREBP FAMILY"/>
    <property type="match status" value="1"/>
</dbReference>
<dbReference type="GO" id="GO:0009873">
    <property type="term" value="P:ethylene-activated signaling pathway"/>
    <property type="evidence" value="ECO:0007669"/>
    <property type="project" value="InterPro"/>
</dbReference>
<feature type="compositionally biased region" description="Polar residues" evidence="7">
    <location>
        <begin position="189"/>
        <end position="210"/>
    </location>
</feature>
<feature type="region of interest" description="Disordered" evidence="7">
    <location>
        <begin position="23"/>
        <end position="81"/>
    </location>
</feature>
<keyword evidence="6" id="KW-0539">Nucleus</keyword>